<keyword evidence="2" id="KW-1185">Reference proteome</keyword>
<proteinExistence type="predicted"/>
<name>A0ABP5K5D8_9ACTN</name>
<evidence type="ECO:0000313" key="1">
    <source>
        <dbReference type="EMBL" id="GAA2125929.1"/>
    </source>
</evidence>
<comment type="caution">
    <text evidence="1">The sequence shown here is derived from an EMBL/GenBank/DDBJ whole genome shotgun (WGS) entry which is preliminary data.</text>
</comment>
<reference evidence="2" key="1">
    <citation type="journal article" date="2019" name="Int. J. Syst. Evol. Microbiol.">
        <title>The Global Catalogue of Microorganisms (GCM) 10K type strain sequencing project: providing services to taxonomists for standard genome sequencing and annotation.</title>
        <authorList>
            <consortium name="The Broad Institute Genomics Platform"/>
            <consortium name="The Broad Institute Genome Sequencing Center for Infectious Disease"/>
            <person name="Wu L."/>
            <person name="Ma J."/>
        </authorList>
    </citation>
    <scope>NUCLEOTIDE SEQUENCE [LARGE SCALE GENOMIC DNA]</scope>
    <source>
        <strain evidence="2">JCM 14559</strain>
    </source>
</reference>
<protein>
    <recommendedName>
        <fullName evidence="3">DUF1963 domain-containing protein</fullName>
    </recommendedName>
</protein>
<sequence>MSHRDDREHVQSLLARVARRSDAAPVVEATRAALSRGDLGFVTGLGLALAARCTDPRAAAQLDAFQRLFELVAATPGPEHAALALGLLAMLPPGPRRHTRHQASVLAADRPATDLAAAFSGPAAERLRLALVRELELRGTDPAGVPEIAAWLDHRRRTRRPLQSATAPGTAPLPRFGAPARELCLGPNDGGPLPPIGPAAPCPPVEEVTDRETADALGSATARWSSGSNGRTEARVFRFRAPLAAPATALTPGLLRTALPGLALDCLDHSPGPRSNRRRTRHPAGLAVRAVEAEQVWDLLHAAATGGGAYSRGLDEASGRLAAWRSLAALADCPGTATTDEVELAADEHLWFSFESDSPWFGQVAWDLGVLSLSPDLRRLAVLAATDTD</sequence>
<evidence type="ECO:0008006" key="3">
    <source>
        <dbReference type="Google" id="ProtNLM"/>
    </source>
</evidence>
<dbReference type="EMBL" id="BAAANS010000114">
    <property type="protein sequence ID" value="GAA2125929.1"/>
    <property type="molecule type" value="Genomic_DNA"/>
</dbReference>
<organism evidence="1 2">
    <name type="scientific">Kitasatospora saccharophila</name>
    <dbReference type="NCBI Taxonomy" id="407973"/>
    <lineage>
        <taxon>Bacteria</taxon>
        <taxon>Bacillati</taxon>
        <taxon>Actinomycetota</taxon>
        <taxon>Actinomycetes</taxon>
        <taxon>Kitasatosporales</taxon>
        <taxon>Streptomycetaceae</taxon>
        <taxon>Kitasatospora</taxon>
    </lineage>
</organism>
<dbReference type="Pfam" id="PF19681">
    <property type="entry name" value="DUF6183"/>
    <property type="match status" value="1"/>
</dbReference>
<dbReference type="RefSeq" id="WP_344559409.1">
    <property type="nucleotide sequence ID" value="NZ_BAAANS010000114.1"/>
</dbReference>
<dbReference type="InterPro" id="IPR045756">
    <property type="entry name" value="DUF6183"/>
</dbReference>
<accession>A0ABP5K5D8</accession>
<dbReference type="Proteomes" id="UP001500897">
    <property type="component" value="Unassembled WGS sequence"/>
</dbReference>
<evidence type="ECO:0000313" key="2">
    <source>
        <dbReference type="Proteomes" id="UP001500897"/>
    </source>
</evidence>
<gene>
    <name evidence="1" type="ORF">GCM10009759_78140</name>
</gene>